<keyword evidence="2" id="KW-1185">Reference proteome</keyword>
<organism evidence="1 2">
    <name type="scientific">Sphingobacterium chuzhouense</name>
    <dbReference type="NCBI Taxonomy" id="1742264"/>
    <lineage>
        <taxon>Bacteria</taxon>
        <taxon>Pseudomonadati</taxon>
        <taxon>Bacteroidota</taxon>
        <taxon>Sphingobacteriia</taxon>
        <taxon>Sphingobacteriales</taxon>
        <taxon>Sphingobacteriaceae</taxon>
        <taxon>Sphingobacterium</taxon>
    </lineage>
</organism>
<dbReference type="Pfam" id="PF24389">
    <property type="entry name" value="ORC-CDC6-like"/>
    <property type="match status" value="2"/>
</dbReference>
<dbReference type="Proteomes" id="UP000651112">
    <property type="component" value="Unassembled WGS sequence"/>
</dbReference>
<evidence type="ECO:0000313" key="2">
    <source>
        <dbReference type="Proteomes" id="UP000651112"/>
    </source>
</evidence>
<name>A0ABR7XR48_9SPHI</name>
<evidence type="ECO:0000313" key="1">
    <source>
        <dbReference type="EMBL" id="MBD1421626.1"/>
    </source>
</evidence>
<comment type="caution">
    <text evidence="1">The sequence shown here is derived from an EMBL/GenBank/DDBJ whole genome shotgun (WGS) entry which is preliminary data.</text>
</comment>
<protein>
    <submittedName>
        <fullName evidence="1">Uncharacterized protein</fullName>
    </submittedName>
</protein>
<proteinExistence type="predicted"/>
<reference evidence="1 2" key="1">
    <citation type="submission" date="2020-08" db="EMBL/GenBank/DDBJ databases">
        <title>Sphingobacterium sp. DN00404 isolated from aquaculture water.</title>
        <authorList>
            <person name="Zhang M."/>
        </authorList>
    </citation>
    <scope>NUCLEOTIDE SEQUENCE [LARGE SCALE GENOMIC DNA]</scope>
    <source>
        <strain evidence="1 2">KCTC 42746</strain>
    </source>
</reference>
<gene>
    <name evidence="1" type="ORF">H8B21_08615</name>
</gene>
<accession>A0ABR7XR48</accession>
<sequence length="604" mass="70391">MLVAHTKNPFQYLTPEQISTDEALNLFVDVFRDYYNILNNGNTFIHGPRGSGKSMMFRIMRPDCQMKKSDKSLSEINFYSVHIPIKETSLNITELQLLENVHGNILLNEYYLVLYFSIKIFDSLEKEDLKAYDNQDEINTFKSTFEKLFYKAGLDREDASINPTSSFNDLFMQIREKCEDLQNDFVVKYLSKLLVGDSNLPYGGPIARFQNFLLPLIKALKKTSFLRVANFYLLIDDADELNITQTKILNTWVSARNTELVSFKISTQLKYLTYFTVTGSKIDSPHDYSEITLNQVYTSDQKESYKKNVKEIIEKRLKTISSIDCQAEDFYPSNIEQDEKVKALHDELYAQELQKTGSTKKAYDFAYRNARPEYMTRMKNQYTYSYAGFDQLVHLSSGIIRSFLDLSSKMFTSTLNNSSDKVVNYIPVNIQDKEIKEYSYSFFNDEFEKLLEDCDLDEDRLNKHKKLRNLIDSVGKAFRIILESNSSERRKFSFYYDGNLNTDIKDVLKLGVVYGYFHSATLSSKSGLGRSKLYILNRMLSPYYKLDPMSFSGYLYLTEEMLNLACNKPSVFLANIRNKKYEADLEEKPQQMDLFENYDILENE</sequence>
<dbReference type="InterPro" id="IPR056955">
    <property type="entry name" value="ORC-CDC6-like"/>
</dbReference>
<dbReference type="RefSeq" id="WP_190313375.1">
    <property type="nucleotide sequence ID" value="NZ_JACNYL010000002.1"/>
</dbReference>
<dbReference type="EMBL" id="JACNYL010000002">
    <property type="protein sequence ID" value="MBD1421626.1"/>
    <property type="molecule type" value="Genomic_DNA"/>
</dbReference>